<sequence>MCFLNKPARKVKVKKRRSQDGSGKLYTAFVVAGEGAEERVLIMDRNLYSSEEEAVRRLSVMLVEEWREKQGMNFF</sequence>
<dbReference type="EMBL" id="JAPEUX010000004">
    <property type="protein sequence ID" value="KAJ4353764.1"/>
    <property type="molecule type" value="Genomic_DNA"/>
</dbReference>
<gene>
    <name evidence="1" type="ORF">N0V89_005494</name>
</gene>
<dbReference type="RefSeq" id="XP_056071538.1">
    <property type="nucleotide sequence ID" value="XM_056214271.1"/>
</dbReference>
<keyword evidence="2" id="KW-1185">Reference proteome</keyword>
<dbReference type="GeneID" id="80909024"/>
<dbReference type="Proteomes" id="UP001140513">
    <property type="component" value="Unassembled WGS sequence"/>
</dbReference>
<organism evidence="1 2">
    <name type="scientific">Didymosphaeria variabile</name>
    <dbReference type="NCBI Taxonomy" id="1932322"/>
    <lineage>
        <taxon>Eukaryota</taxon>
        <taxon>Fungi</taxon>
        <taxon>Dikarya</taxon>
        <taxon>Ascomycota</taxon>
        <taxon>Pezizomycotina</taxon>
        <taxon>Dothideomycetes</taxon>
        <taxon>Pleosporomycetidae</taxon>
        <taxon>Pleosporales</taxon>
        <taxon>Massarineae</taxon>
        <taxon>Didymosphaeriaceae</taxon>
        <taxon>Didymosphaeria</taxon>
    </lineage>
</organism>
<reference evidence="1" key="1">
    <citation type="submission" date="2022-10" db="EMBL/GenBank/DDBJ databases">
        <title>Tapping the CABI collections for fungal endophytes: first genome assemblies for Collariella, Neodidymelliopsis, Ascochyta clinopodiicola, Didymella pomorum, Didymosphaeria variabile, Neocosmospora piperis and Neocucurbitaria cava.</title>
        <authorList>
            <person name="Hill R."/>
        </authorList>
    </citation>
    <scope>NUCLEOTIDE SEQUENCE</scope>
    <source>
        <strain evidence="1">IMI 356815</strain>
    </source>
</reference>
<protein>
    <submittedName>
        <fullName evidence="1">Uncharacterized protein</fullName>
    </submittedName>
</protein>
<comment type="caution">
    <text evidence="1">The sequence shown here is derived from an EMBL/GenBank/DDBJ whole genome shotgun (WGS) entry which is preliminary data.</text>
</comment>
<evidence type="ECO:0000313" key="2">
    <source>
        <dbReference type="Proteomes" id="UP001140513"/>
    </source>
</evidence>
<name>A0A9W8XLK1_9PLEO</name>
<accession>A0A9W8XLK1</accession>
<dbReference type="AlphaFoldDB" id="A0A9W8XLK1"/>
<proteinExistence type="predicted"/>
<evidence type="ECO:0000313" key="1">
    <source>
        <dbReference type="EMBL" id="KAJ4353764.1"/>
    </source>
</evidence>